<keyword evidence="6 8" id="KW-1133">Transmembrane helix</keyword>
<comment type="subcellular location">
    <subcellularLocation>
        <location evidence="1">Cell membrane</location>
        <topology evidence="1">Multi-pass membrane protein</topology>
    </subcellularLocation>
</comment>
<feature type="transmembrane region" description="Helical" evidence="8">
    <location>
        <begin position="81"/>
        <end position="99"/>
    </location>
</feature>
<evidence type="ECO:0000256" key="5">
    <source>
        <dbReference type="ARBA" id="ARBA00022692"/>
    </source>
</evidence>
<dbReference type="PANTHER" id="PTHR33908:SF11">
    <property type="entry name" value="MEMBRANE PROTEIN"/>
    <property type="match status" value="1"/>
</dbReference>
<keyword evidence="11" id="KW-1185">Reference proteome</keyword>
<gene>
    <name evidence="10" type="ORF">J0A67_14065</name>
</gene>
<feature type="transmembrane region" description="Helical" evidence="8">
    <location>
        <begin position="336"/>
        <end position="356"/>
    </location>
</feature>
<evidence type="ECO:0000313" key="10">
    <source>
        <dbReference type="EMBL" id="MBN7801995.1"/>
    </source>
</evidence>
<evidence type="ECO:0000256" key="6">
    <source>
        <dbReference type="ARBA" id="ARBA00022989"/>
    </source>
</evidence>
<feature type="domain" description="Glycosyltransferase RgtA/B/C/D-like" evidence="9">
    <location>
        <begin position="53"/>
        <end position="211"/>
    </location>
</feature>
<keyword evidence="3" id="KW-0328">Glycosyltransferase</keyword>
<evidence type="ECO:0000259" key="9">
    <source>
        <dbReference type="Pfam" id="PF13231"/>
    </source>
</evidence>
<reference evidence="10 11" key="1">
    <citation type="submission" date="2021-03" db="EMBL/GenBank/DDBJ databases">
        <title>novel species isolated from a fishpond in China.</title>
        <authorList>
            <person name="Lu H."/>
            <person name="Cai Z."/>
        </authorList>
    </citation>
    <scope>NUCLEOTIDE SEQUENCE [LARGE SCALE GENOMIC DNA]</scope>
    <source>
        <strain evidence="10 11">JCM 31546</strain>
    </source>
</reference>
<evidence type="ECO:0000256" key="8">
    <source>
        <dbReference type="SAM" id="Phobius"/>
    </source>
</evidence>
<dbReference type="Pfam" id="PF13231">
    <property type="entry name" value="PMT_2"/>
    <property type="match status" value="1"/>
</dbReference>
<evidence type="ECO:0000256" key="1">
    <source>
        <dbReference type="ARBA" id="ARBA00004651"/>
    </source>
</evidence>
<dbReference type="EMBL" id="JAFKCW010000003">
    <property type="protein sequence ID" value="MBN7801995.1"/>
    <property type="molecule type" value="Genomic_DNA"/>
</dbReference>
<comment type="caution">
    <text evidence="10">The sequence shown here is derived from an EMBL/GenBank/DDBJ whole genome shotgun (WGS) entry which is preliminary data.</text>
</comment>
<feature type="transmembrane region" description="Helical" evidence="8">
    <location>
        <begin position="280"/>
        <end position="299"/>
    </location>
</feature>
<feature type="transmembrane region" description="Helical" evidence="8">
    <location>
        <begin position="7"/>
        <end position="25"/>
    </location>
</feature>
<accession>A0ABS3BSE5</accession>
<keyword evidence="5 8" id="KW-0812">Transmembrane</keyword>
<evidence type="ECO:0000313" key="11">
    <source>
        <dbReference type="Proteomes" id="UP000664698"/>
    </source>
</evidence>
<keyword evidence="7 8" id="KW-0472">Membrane</keyword>
<dbReference type="InterPro" id="IPR050297">
    <property type="entry name" value="LipidA_mod_glycosyltrf_83"/>
</dbReference>
<sequence>MKSESRYTLGFWTITLLLAIVKILFTLRPEVNLFTEEAQYWLWSQNLDWHYYSKPPLVAVLNFLSTSVFGNTELGVRINAILAGVGISWVTFLFGAYLYDRKTGFWAAMVMQAMPVWWLASTFHMTDSSLTFFWALGTYLAFRAICEGEKRLWIWAGLATSMGLMAKVVMILLLPTVFIYLLFAKKMKAQKGNFILFVGLSLLGFIPALIWNWENNFDTFKHLATLGGAGGGESKPFDFGNSLKWFLEYFSGQLAIISVFLLPAWILCFLEIFKVKEKSSIYLILPGLVTFSAFAALSFLKRTEVNWPVFAYTGFSVILGAWIVRQSKAWRRYAKGAIMLSIGIPVIFLLPDFSGLKSIPAIERGEQKALNRLSGHHTLAKRLDFLKDSLDLENEFYFSDSYHTSSELSFYLAGHPQSYVMNMGSRKNQFDLWEDMSQYQNKGNVGVFVSMNHESMEGRATFDSLLYEETFVPYFGEYPVRKVKIQVWKNLRSYQPFIPDSY</sequence>
<feature type="transmembrane region" description="Helical" evidence="8">
    <location>
        <begin position="194"/>
        <end position="213"/>
    </location>
</feature>
<dbReference type="Proteomes" id="UP000664698">
    <property type="component" value="Unassembled WGS sequence"/>
</dbReference>
<feature type="transmembrane region" description="Helical" evidence="8">
    <location>
        <begin position="250"/>
        <end position="273"/>
    </location>
</feature>
<feature type="transmembrane region" description="Helical" evidence="8">
    <location>
        <begin position="105"/>
        <end position="123"/>
    </location>
</feature>
<dbReference type="InterPro" id="IPR038731">
    <property type="entry name" value="RgtA/B/C-like"/>
</dbReference>
<organism evidence="10 11">
    <name type="scientific">Algoriphagus aestuariicola</name>
    <dbReference type="NCBI Taxonomy" id="1852016"/>
    <lineage>
        <taxon>Bacteria</taxon>
        <taxon>Pseudomonadati</taxon>
        <taxon>Bacteroidota</taxon>
        <taxon>Cytophagia</taxon>
        <taxon>Cytophagales</taxon>
        <taxon>Cyclobacteriaceae</taxon>
        <taxon>Algoriphagus</taxon>
    </lineage>
</organism>
<evidence type="ECO:0000256" key="7">
    <source>
        <dbReference type="ARBA" id="ARBA00023136"/>
    </source>
</evidence>
<evidence type="ECO:0000256" key="2">
    <source>
        <dbReference type="ARBA" id="ARBA00022475"/>
    </source>
</evidence>
<proteinExistence type="predicted"/>
<protein>
    <submittedName>
        <fullName evidence="10">Glycosyltransferase family 39 protein</fullName>
    </submittedName>
</protein>
<feature type="transmembrane region" description="Helical" evidence="8">
    <location>
        <begin position="152"/>
        <end position="182"/>
    </location>
</feature>
<keyword evidence="2" id="KW-1003">Cell membrane</keyword>
<feature type="transmembrane region" description="Helical" evidence="8">
    <location>
        <begin position="305"/>
        <end position="324"/>
    </location>
</feature>
<dbReference type="PANTHER" id="PTHR33908">
    <property type="entry name" value="MANNOSYLTRANSFERASE YKCB-RELATED"/>
    <property type="match status" value="1"/>
</dbReference>
<keyword evidence="4" id="KW-0808">Transferase</keyword>
<name>A0ABS3BSE5_9BACT</name>
<evidence type="ECO:0000256" key="4">
    <source>
        <dbReference type="ARBA" id="ARBA00022679"/>
    </source>
</evidence>
<evidence type="ECO:0000256" key="3">
    <source>
        <dbReference type="ARBA" id="ARBA00022676"/>
    </source>
</evidence>